<dbReference type="PANTHER" id="PTHR15822">
    <property type="entry name" value="TRAF AND TNF RECEPTOR-ASSOCIATED PROTEIN"/>
    <property type="match status" value="1"/>
</dbReference>
<gene>
    <name evidence="11" type="ORF">ACFPN2_13115</name>
</gene>
<comment type="caution">
    <text evidence="11">The sequence shown here is derived from an EMBL/GenBank/DDBJ whole genome shotgun (WGS) entry which is preliminary data.</text>
</comment>
<keyword evidence="12" id="KW-1185">Reference proteome</keyword>
<dbReference type="InterPro" id="IPR005135">
    <property type="entry name" value="Endo/exonuclease/phosphatase"/>
</dbReference>
<evidence type="ECO:0000259" key="10">
    <source>
        <dbReference type="Pfam" id="PF03372"/>
    </source>
</evidence>
<evidence type="ECO:0000256" key="1">
    <source>
        <dbReference type="ARBA" id="ARBA00001936"/>
    </source>
</evidence>
<dbReference type="SUPFAM" id="SSF56219">
    <property type="entry name" value="DNase I-like"/>
    <property type="match status" value="1"/>
</dbReference>
<name>A0ABV8SQZ3_9GAMM</name>
<evidence type="ECO:0000313" key="11">
    <source>
        <dbReference type="EMBL" id="MFC4310024.1"/>
    </source>
</evidence>
<feature type="domain" description="Endonuclease/exonuclease/phosphatase" evidence="10">
    <location>
        <begin position="106"/>
        <end position="309"/>
    </location>
</feature>
<sequence length="325" mass="35615">MFRPAFLRLTHKLAILGTAGVWLCLLAALLGQVAWPFDLFAHFRVQYAALFVVLACVLMVLRRFSIAVVAAAGFGVSVVPLLPYIASEPVQVAVATTTPEEAFRLVSFNVWFRNRDMARVAEYIEKSQADAVVLLELTQPQAEQLLPLLPTYPHYHMDTSRMGSAVFTKWPVLSAESVPLSRSGSVVASRMMLDWRGTPVTVLGVHLMWPMGPNNSEYRNQELNSLVALSKAQRGPLLVAGDFNLTPWSEYFSDALEESGLHDAALGFGLARSWPAQFAPVGIRIDHCLMSRHWRSVTTAVGPSLGSDHLPIVADLVIPAAVPGE</sequence>
<dbReference type="PANTHER" id="PTHR15822:SF4">
    <property type="entry name" value="TYROSYL-DNA PHOSPHODIESTERASE 2"/>
    <property type="match status" value="1"/>
</dbReference>
<dbReference type="InterPro" id="IPR051547">
    <property type="entry name" value="TDP2-like"/>
</dbReference>
<keyword evidence="4" id="KW-0479">Metal-binding</keyword>
<feature type="transmembrane region" description="Helical" evidence="9">
    <location>
        <begin position="66"/>
        <end position="86"/>
    </location>
</feature>
<dbReference type="GO" id="GO:0004519">
    <property type="term" value="F:endonuclease activity"/>
    <property type="evidence" value="ECO:0007669"/>
    <property type="project" value="UniProtKB-KW"/>
</dbReference>
<dbReference type="Proteomes" id="UP001595904">
    <property type="component" value="Unassembled WGS sequence"/>
</dbReference>
<keyword evidence="9" id="KW-0472">Membrane</keyword>
<evidence type="ECO:0000256" key="6">
    <source>
        <dbReference type="ARBA" id="ARBA00022801"/>
    </source>
</evidence>
<evidence type="ECO:0000256" key="2">
    <source>
        <dbReference type="ARBA" id="ARBA00001946"/>
    </source>
</evidence>
<keyword evidence="9" id="KW-0812">Transmembrane</keyword>
<dbReference type="EMBL" id="JBHSDU010000003">
    <property type="protein sequence ID" value="MFC4310024.1"/>
    <property type="molecule type" value="Genomic_DNA"/>
</dbReference>
<evidence type="ECO:0000256" key="8">
    <source>
        <dbReference type="ARBA" id="ARBA00023204"/>
    </source>
</evidence>
<keyword evidence="3" id="KW-0540">Nuclease</keyword>
<dbReference type="Pfam" id="PF03372">
    <property type="entry name" value="Exo_endo_phos"/>
    <property type="match status" value="1"/>
</dbReference>
<dbReference type="InterPro" id="IPR036691">
    <property type="entry name" value="Endo/exonu/phosph_ase_sf"/>
</dbReference>
<keyword evidence="7" id="KW-0460">Magnesium</keyword>
<accession>A0ABV8SQZ3</accession>
<protein>
    <submittedName>
        <fullName evidence="11">Endonuclease/exonuclease/phosphatase family protein</fullName>
    </submittedName>
</protein>
<organism evidence="11 12">
    <name type="scientific">Steroidobacter flavus</name>
    <dbReference type="NCBI Taxonomy" id="1842136"/>
    <lineage>
        <taxon>Bacteria</taxon>
        <taxon>Pseudomonadati</taxon>
        <taxon>Pseudomonadota</taxon>
        <taxon>Gammaproteobacteria</taxon>
        <taxon>Steroidobacterales</taxon>
        <taxon>Steroidobacteraceae</taxon>
        <taxon>Steroidobacter</taxon>
    </lineage>
</organism>
<feature type="transmembrane region" description="Helical" evidence="9">
    <location>
        <begin position="41"/>
        <end position="61"/>
    </location>
</feature>
<dbReference type="RefSeq" id="WP_380597178.1">
    <property type="nucleotide sequence ID" value="NZ_JBHSDU010000003.1"/>
</dbReference>
<comment type="cofactor">
    <cofactor evidence="1">
        <name>Mn(2+)</name>
        <dbReference type="ChEBI" id="CHEBI:29035"/>
    </cofactor>
</comment>
<keyword evidence="9" id="KW-1133">Transmembrane helix</keyword>
<reference evidence="12" key="1">
    <citation type="journal article" date="2019" name="Int. J. Syst. Evol. Microbiol.">
        <title>The Global Catalogue of Microorganisms (GCM) 10K type strain sequencing project: providing services to taxonomists for standard genome sequencing and annotation.</title>
        <authorList>
            <consortium name="The Broad Institute Genomics Platform"/>
            <consortium name="The Broad Institute Genome Sequencing Center for Infectious Disease"/>
            <person name="Wu L."/>
            <person name="Ma J."/>
        </authorList>
    </citation>
    <scope>NUCLEOTIDE SEQUENCE [LARGE SCALE GENOMIC DNA]</scope>
    <source>
        <strain evidence="12">CGMCC 1.10759</strain>
    </source>
</reference>
<dbReference type="Gene3D" id="3.60.10.10">
    <property type="entry name" value="Endonuclease/exonuclease/phosphatase"/>
    <property type="match status" value="1"/>
</dbReference>
<evidence type="ECO:0000313" key="12">
    <source>
        <dbReference type="Proteomes" id="UP001595904"/>
    </source>
</evidence>
<keyword evidence="8" id="KW-0234">DNA repair</keyword>
<proteinExistence type="predicted"/>
<evidence type="ECO:0000256" key="7">
    <source>
        <dbReference type="ARBA" id="ARBA00022842"/>
    </source>
</evidence>
<evidence type="ECO:0000256" key="5">
    <source>
        <dbReference type="ARBA" id="ARBA00022763"/>
    </source>
</evidence>
<comment type="cofactor">
    <cofactor evidence="2">
        <name>Mg(2+)</name>
        <dbReference type="ChEBI" id="CHEBI:18420"/>
    </cofactor>
</comment>
<keyword evidence="6" id="KW-0378">Hydrolase</keyword>
<keyword evidence="5" id="KW-0227">DNA damage</keyword>
<keyword evidence="11" id="KW-0255">Endonuclease</keyword>
<evidence type="ECO:0000256" key="4">
    <source>
        <dbReference type="ARBA" id="ARBA00022723"/>
    </source>
</evidence>
<evidence type="ECO:0000256" key="3">
    <source>
        <dbReference type="ARBA" id="ARBA00022722"/>
    </source>
</evidence>
<evidence type="ECO:0000256" key="9">
    <source>
        <dbReference type="SAM" id="Phobius"/>
    </source>
</evidence>